<dbReference type="AlphaFoldDB" id="A0ABD3BEG1"/>
<evidence type="ECO:0000313" key="2">
    <source>
        <dbReference type="EMBL" id="KAL3615436.1"/>
    </source>
</evidence>
<dbReference type="Proteomes" id="UP001632038">
    <property type="component" value="Unassembled WGS sequence"/>
</dbReference>
<gene>
    <name evidence="2" type="ORF">CASFOL_041097</name>
</gene>
<reference evidence="3" key="1">
    <citation type="journal article" date="2024" name="IScience">
        <title>Strigolactones Initiate the Formation of Haustorium-like Structures in Castilleja.</title>
        <authorList>
            <person name="Buerger M."/>
            <person name="Peterson D."/>
            <person name="Chory J."/>
        </authorList>
    </citation>
    <scope>NUCLEOTIDE SEQUENCE [LARGE SCALE GENOMIC DNA]</scope>
</reference>
<feature type="compositionally biased region" description="Basic residues" evidence="1">
    <location>
        <begin position="8"/>
        <end position="21"/>
    </location>
</feature>
<organism evidence="2 3">
    <name type="scientific">Castilleja foliolosa</name>
    <dbReference type="NCBI Taxonomy" id="1961234"/>
    <lineage>
        <taxon>Eukaryota</taxon>
        <taxon>Viridiplantae</taxon>
        <taxon>Streptophyta</taxon>
        <taxon>Embryophyta</taxon>
        <taxon>Tracheophyta</taxon>
        <taxon>Spermatophyta</taxon>
        <taxon>Magnoliopsida</taxon>
        <taxon>eudicotyledons</taxon>
        <taxon>Gunneridae</taxon>
        <taxon>Pentapetalae</taxon>
        <taxon>asterids</taxon>
        <taxon>lamiids</taxon>
        <taxon>Lamiales</taxon>
        <taxon>Orobanchaceae</taxon>
        <taxon>Pedicularideae</taxon>
        <taxon>Castillejinae</taxon>
        <taxon>Castilleja</taxon>
    </lineage>
</organism>
<feature type="compositionally biased region" description="Polar residues" evidence="1">
    <location>
        <begin position="28"/>
        <end position="38"/>
    </location>
</feature>
<comment type="caution">
    <text evidence="2">The sequence shown here is derived from an EMBL/GenBank/DDBJ whole genome shotgun (WGS) entry which is preliminary data.</text>
</comment>
<protein>
    <submittedName>
        <fullName evidence="2">Uncharacterized protein</fullName>
    </submittedName>
</protein>
<evidence type="ECO:0000313" key="3">
    <source>
        <dbReference type="Proteomes" id="UP001632038"/>
    </source>
</evidence>
<dbReference type="EMBL" id="JAVIJP010000100">
    <property type="protein sequence ID" value="KAL3615436.1"/>
    <property type="molecule type" value="Genomic_DNA"/>
</dbReference>
<keyword evidence="3" id="KW-1185">Reference proteome</keyword>
<proteinExistence type="predicted"/>
<name>A0ABD3BEG1_9LAMI</name>
<sequence length="209" mass="24018">MSESIRRLQARKMPKTRARRVRFGDSATEMTGSKSESTVTEPAFEFTFCKEGVTSDIDRVFSTFEGRQHSPIYISFEARSVDFMVSKILEKPPGFKEFVATAKLRMKAFLKFVEEEVWISNEDEKSLLREVWLDPCFFGSLAAAIDYNNDIVHLILSHLPEDTVDVAARVDRMKADPNFVNSVRGLKKRTSRRTFLSVILKYFTLLLGR</sequence>
<feature type="region of interest" description="Disordered" evidence="1">
    <location>
        <begin position="1"/>
        <end position="38"/>
    </location>
</feature>
<accession>A0ABD3BEG1</accession>
<evidence type="ECO:0000256" key="1">
    <source>
        <dbReference type="SAM" id="MobiDB-lite"/>
    </source>
</evidence>